<sequence>MHIILGGTGHVGSAVARTLLAAGEPVTIVSHDPAKGEEWKARGAKVAVADVHDVDALRFVFRSGRRGFLLNPPAAPRTDTDLEERRTIAAILAAVKGAELEKLVVESTYGAQPGTRCGDLNTLWELERGIAAQPIPHAINRGAYYFTNWDANLEEVRDTGVLRTMFDADFTLPMVAPEDLGAHAARLMTDGRTGIFYAEGPRRYTPRDVANAFAAALGRTVRVETTPRDQWTPAFKALGFSSPAAESYARMTAATADDPAFPAEAIRGTTRLEDHIAALVERAVAPA</sequence>
<dbReference type="Gene3D" id="3.90.25.10">
    <property type="entry name" value="UDP-galactose 4-epimerase, domain 1"/>
    <property type="match status" value="1"/>
</dbReference>
<reference evidence="2 3" key="1">
    <citation type="submission" date="2019-04" db="EMBL/GenBank/DDBJ databases">
        <title>Sphingomonas psychrotolerans sp. nov., isolated from soil in the Tianshan Mountains, Xinjiang, China.</title>
        <authorList>
            <person name="Luo Y."/>
            <person name="Sheng H."/>
        </authorList>
    </citation>
    <scope>NUCLEOTIDE SEQUENCE [LARGE SCALE GENOMIC DNA]</scope>
    <source>
        <strain evidence="2 3">KIS18-15</strain>
    </source>
</reference>
<dbReference type="PANTHER" id="PTHR43162">
    <property type="match status" value="1"/>
</dbReference>
<evidence type="ECO:0000313" key="3">
    <source>
        <dbReference type="Proteomes" id="UP000309848"/>
    </source>
</evidence>
<dbReference type="InterPro" id="IPR008030">
    <property type="entry name" value="NmrA-like"/>
</dbReference>
<dbReference type="SUPFAM" id="SSF51735">
    <property type="entry name" value="NAD(P)-binding Rossmann-fold domains"/>
    <property type="match status" value="1"/>
</dbReference>
<dbReference type="Gene3D" id="3.40.50.720">
    <property type="entry name" value="NAD(P)-binding Rossmann-like Domain"/>
    <property type="match status" value="1"/>
</dbReference>
<keyword evidence="3" id="KW-1185">Reference proteome</keyword>
<feature type="domain" description="NmrA-like" evidence="1">
    <location>
        <begin position="4"/>
        <end position="252"/>
    </location>
</feature>
<dbReference type="OrthoDB" id="7771794at2"/>
<organism evidence="2 3">
    <name type="scientific">Sphingomonas naasensis</name>
    <dbReference type="NCBI Taxonomy" id="1344951"/>
    <lineage>
        <taxon>Bacteria</taxon>
        <taxon>Pseudomonadati</taxon>
        <taxon>Pseudomonadota</taxon>
        <taxon>Alphaproteobacteria</taxon>
        <taxon>Sphingomonadales</taxon>
        <taxon>Sphingomonadaceae</taxon>
        <taxon>Sphingomonas</taxon>
    </lineage>
</organism>
<proteinExistence type="predicted"/>
<dbReference type="Proteomes" id="UP000309848">
    <property type="component" value="Unassembled WGS sequence"/>
</dbReference>
<dbReference type="EMBL" id="SRXU01000005">
    <property type="protein sequence ID" value="TGX41657.1"/>
    <property type="molecule type" value="Genomic_DNA"/>
</dbReference>
<gene>
    <name evidence="2" type="ORF">E5A74_12260</name>
</gene>
<name>A0A4S1WIP5_9SPHN</name>
<evidence type="ECO:0000313" key="2">
    <source>
        <dbReference type="EMBL" id="TGX41657.1"/>
    </source>
</evidence>
<evidence type="ECO:0000259" key="1">
    <source>
        <dbReference type="Pfam" id="PF05368"/>
    </source>
</evidence>
<dbReference type="InterPro" id="IPR036291">
    <property type="entry name" value="NAD(P)-bd_dom_sf"/>
</dbReference>
<protein>
    <submittedName>
        <fullName evidence="2">NAD-dependent epimerase/dehydratase family protein</fullName>
    </submittedName>
</protein>
<comment type="caution">
    <text evidence="2">The sequence shown here is derived from an EMBL/GenBank/DDBJ whole genome shotgun (WGS) entry which is preliminary data.</text>
</comment>
<dbReference type="PANTHER" id="PTHR43162:SF1">
    <property type="entry name" value="PRESTALK A DIFFERENTIATION PROTEIN A"/>
    <property type="match status" value="1"/>
</dbReference>
<dbReference type="AlphaFoldDB" id="A0A4S1WIP5"/>
<accession>A0A4S1WIP5</accession>
<dbReference type="Pfam" id="PF05368">
    <property type="entry name" value="NmrA"/>
    <property type="match status" value="1"/>
</dbReference>
<dbReference type="InterPro" id="IPR051604">
    <property type="entry name" value="Ergot_Alk_Oxidoreductase"/>
</dbReference>